<keyword evidence="1" id="KW-1133">Transmembrane helix</keyword>
<evidence type="ECO:0000256" key="1">
    <source>
        <dbReference type="SAM" id="Phobius"/>
    </source>
</evidence>
<protein>
    <submittedName>
        <fullName evidence="3">GYF domain 2</fullName>
    </submittedName>
</protein>
<evidence type="ECO:0000259" key="2">
    <source>
        <dbReference type="Pfam" id="PF14237"/>
    </source>
</evidence>
<organism evidence="3">
    <name type="scientific">Myoviridae sp. ctZYN8</name>
    <dbReference type="NCBI Taxonomy" id="2825128"/>
    <lineage>
        <taxon>Viruses</taxon>
        <taxon>Duplodnaviria</taxon>
        <taxon>Heunggongvirae</taxon>
        <taxon>Uroviricota</taxon>
        <taxon>Caudoviricetes</taxon>
    </lineage>
</organism>
<feature type="transmembrane region" description="Helical" evidence="1">
    <location>
        <begin position="74"/>
        <end position="95"/>
    </location>
</feature>
<name>A0A8S5UAF4_9CAUD</name>
<dbReference type="EMBL" id="BK016052">
    <property type="protein sequence ID" value="DAF91370.1"/>
    <property type="molecule type" value="Genomic_DNA"/>
</dbReference>
<dbReference type="Pfam" id="PF14237">
    <property type="entry name" value="GYF_2"/>
    <property type="match status" value="1"/>
</dbReference>
<sequence length="138" mass="14812">MDRYYVATKDGNTEGPFSRHDLLIKYSRGEIMTESLVCAENGKEWEPFGSVFKKEEEGSQAAENKDSNSQIAGAFRGVGIVCFVLAVIVPLVLLAGGSGQVTFAAAIFLVLALSGLGWLGVGVIIRLLERIAENTGMK</sequence>
<proteinExistence type="predicted"/>
<reference evidence="3" key="1">
    <citation type="journal article" date="2021" name="Proc. Natl. Acad. Sci. U.S.A.">
        <title>A Catalog of Tens of Thousands of Viruses from Human Metagenomes Reveals Hidden Associations with Chronic Diseases.</title>
        <authorList>
            <person name="Tisza M.J."/>
            <person name="Buck C.B."/>
        </authorList>
    </citation>
    <scope>NUCLEOTIDE SEQUENCE</scope>
    <source>
        <strain evidence="3">CtZYN8</strain>
    </source>
</reference>
<evidence type="ECO:0000313" key="3">
    <source>
        <dbReference type="EMBL" id="DAF91370.1"/>
    </source>
</evidence>
<feature type="transmembrane region" description="Helical" evidence="1">
    <location>
        <begin position="101"/>
        <end position="128"/>
    </location>
</feature>
<accession>A0A8S5UAF4</accession>
<keyword evidence="1" id="KW-0812">Transmembrane</keyword>
<feature type="domain" description="GYF" evidence="2">
    <location>
        <begin position="4"/>
        <end position="51"/>
    </location>
</feature>
<dbReference type="InterPro" id="IPR025640">
    <property type="entry name" value="GYF_2"/>
</dbReference>
<keyword evidence="1" id="KW-0472">Membrane</keyword>